<evidence type="ECO:0000313" key="1">
    <source>
        <dbReference type="EMBL" id="KAK3040762.1"/>
    </source>
</evidence>
<dbReference type="AlphaFoldDB" id="A0AA88X6I4"/>
<reference evidence="1" key="1">
    <citation type="submission" date="2022-12" db="EMBL/GenBank/DDBJ databases">
        <title>Draft genome assemblies for two species of Escallonia (Escalloniales).</title>
        <authorList>
            <person name="Chanderbali A."/>
            <person name="Dervinis C."/>
            <person name="Anghel I."/>
            <person name="Soltis D."/>
            <person name="Soltis P."/>
            <person name="Zapata F."/>
        </authorList>
    </citation>
    <scope>NUCLEOTIDE SEQUENCE</scope>
    <source>
        <strain evidence="1">UCBG64.0493</strain>
        <tissue evidence="1">Leaf</tissue>
    </source>
</reference>
<accession>A0AA88X6I4</accession>
<sequence length="64" mass="7468">MKHSERILSWIEGEKDIFYTTSESEKVVENSPSKAEDKRVVEKSPSKAEEEAGFYYKERIEVGR</sequence>
<evidence type="ECO:0000313" key="2">
    <source>
        <dbReference type="Proteomes" id="UP001188597"/>
    </source>
</evidence>
<protein>
    <submittedName>
        <fullName evidence="1">Uncharacterized protein</fullName>
    </submittedName>
</protein>
<dbReference type="Proteomes" id="UP001188597">
    <property type="component" value="Unassembled WGS sequence"/>
</dbReference>
<name>A0AA88X6I4_9ASTE</name>
<proteinExistence type="predicted"/>
<gene>
    <name evidence="1" type="ORF">RJ639_029284</name>
</gene>
<keyword evidence="2" id="KW-1185">Reference proteome</keyword>
<comment type="caution">
    <text evidence="1">The sequence shown here is derived from an EMBL/GenBank/DDBJ whole genome shotgun (WGS) entry which is preliminary data.</text>
</comment>
<organism evidence="1 2">
    <name type="scientific">Escallonia herrerae</name>
    <dbReference type="NCBI Taxonomy" id="1293975"/>
    <lineage>
        <taxon>Eukaryota</taxon>
        <taxon>Viridiplantae</taxon>
        <taxon>Streptophyta</taxon>
        <taxon>Embryophyta</taxon>
        <taxon>Tracheophyta</taxon>
        <taxon>Spermatophyta</taxon>
        <taxon>Magnoliopsida</taxon>
        <taxon>eudicotyledons</taxon>
        <taxon>Gunneridae</taxon>
        <taxon>Pentapetalae</taxon>
        <taxon>asterids</taxon>
        <taxon>campanulids</taxon>
        <taxon>Escalloniales</taxon>
        <taxon>Escalloniaceae</taxon>
        <taxon>Escallonia</taxon>
    </lineage>
</organism>
<dbReference type="EMBL" id="JAVXUP010000048">
    <property type="protein sequence ID" value="KAK3040762.1"/>
    <property type="molecule type" value="Genomic_DNA"/>
</dbReference>